<keyword evidence="2" id="KW-0378">Hydrolase</keyword>
<evidence type="ECO:0000313" key="2">
    <source>
        <dbReference type="EMBL" id="MCO8277693.1"/>
    </source>
</evidence>
<keyword evidence="1" id="KW-1133">Transmembrane helix</keyword>
<dbReference type="Proteomes" id="UP001523369">
    <property type="component" value="Unassembled WGS sequence"/>
</dbReference>
<evidence type="ECO:0000256" key="1">
    <source>
        <dbReference type="SAM" id="Phobius"/>
    </source>
</evidence>
<feature type="transmembrane region" description="Helical" evidence="1">
    <location>
        <begin position="21"/>
        <end position="43"/>
    </location>
</feature>
<reference evidence="2 3" key="1">
    <citation type="submission" date="2022-06" db="EMBL/GenBank/DDBJ databases">
        <title>New Species of the Genus Actinoplanes, ActinopZanes ferrugineus.</title>
        <authorList>
            <person name="Ding P."/>
        </authorList>
    </citation>
    <scope>NUCLEOTIDE SEQUENCE [LARGE SCALE GENOMIC DNA]</scope>
    <source>
        <strain evidence="2 3">TRM88003</strain>
    </source>
</reference>
<dbReference type="Gene3D" id="3.40.50.1820">
    <property type="entry name" value="alpha/beta hydrolase"/>
    <property type="match status" value="1"/>
</dbReference>
<comment type="caution">
    <text evidence="2">The sequence shown here is derived from an EMBL/GenBank/DDBJ whole genome shotgun (WGS) entry which is preliminary data.</text>
</comment>
<dbReference type="EMBL" id="JAMYJR010000063">
    <property type="protein sequence ID" value="MCO8277693.1"/>
    <property type="molecule type" value="Genomic_DNA"/>
</dbReference>
<dbReference type="RefSeq" id="WP_253243702.1">
    <property type="nucleotide sequence ID" value="NZ_JAMYJR010000063.1"/>
</dbReference>
<keyword evidence="1" id="KW-0472">Membrane</keyword>
<gene>
    <name evidence="2" type="ORF">M1L60_44680</name>
</gene>
<evidence type="ECO:0000313" key="3">
    <source>
        <dbReference type="Proteomes" id="UP001523369"/>
    </source>
</evidence>
<dbReference type="InterPro" id="IPR029058">
    <property type="entry name" value="AB_hydrolase_fold"/>
</dbReference>
<proteinExistence type="predicted"/>
<name>A0ABT1E494_9ACTN</name>
<keyword evidence="3" id="KW-1185">Reference proteome</keyword>
<organism evidence="2 3">
    <name type="scientific">Paractinoplanes aksuensis</name>
    <dbReference type="NCBI Taxonomy" id="2939490"/>
    <lineage>
        <taxon>Bacteria</taxon>
        <taxon>Bacillati</taxon>
        <taxon>Actinomycetota</taxon>
        <taxon>Actinomycetes</taxon>
        <taxon>Micromonosporales</taxon>
        <taxon>Micromonosporaceae</taxon>
        <taxon>Paractinoplanes</taxon>
    </lineage>
</organism>
<accession>A0ABT1E494</accession>
<sequence>MNSPGDQRSDTAPSARLRIPPWLALASGALGSVIGIATNLYSAEFRAGLENFGDVNATLVSGVVTAVVAGGTTAIFYRWSIKRRQQSTVTGGTIAIQPGVADFIDRPIDEKVIGRELHYLEAKRDSSDLIVFLHGLGLDAFDFRPYMVESRYHCVALTFYGFNDTEKDDDHYGVISLDSHMALLAYALDRLHRMYPKKRMTIVGFSFGADMILFLDEYTRRSEKRILANISIHKALLLDPNIDRRTTTISSRIARVDQANPEKLLELLGSASQLEEFRYLCEYLYKILDKNFAQVQRHATEVVQKWDVDSPARFLDCLGRLIRATGGVHVILSYNYEYLFSQVSQGADDRGLDVNSLECCQNDHFELISASFLKERLEGLL</sequence>
<dbReference type="SUPFAM" id="SSF53474">
    <property type="entry name" value="alpha/beta-Hydrolases"/>
    <property type="match status" value="1"/>
</dbReference>
<feature type="transmembrane region" description="Helical" evidence="1">
    <location>
        <begin position="55"/>
        <end position="77"/>
    </location>
</feature>
<dbReference type="GO" id="GO:0016787">
    <property type="term" value="F:hydrolase activity"/>
    <property type="evidence" value="ECO:0007669"/>
    <property type="project" value="UniProtKB-KW"/>
</dbReference>
<keyword evidence="1" id="KW-0812">Transmembrane</keyword>
<protein>
    <submittedName>
        <fullName evidence="2">Alpha/beta hydrolase</fullName>
    </submittedName>
</protein>